<dbReference type="PANTHER" id="PTHR28601:SF1">
    <property type="entry name" value="COILED-COIL DOMAIN-CONTAINING PROTEIN 24"/>
    <property type="match status" value="1"/>
</dbReference>
<dbReference type="PANTHER" id="PTHR28601">
    <property type="entry name" value="COILED-COIL DOMAIN-CONTAINING PROTEIN 24"/>
    <property type="match status" value="1"/>
</dbReference>
<protein>
    <submittedName>
        <fullName evidence="1">Uncharacterized protein</fullName>
    </submittedName>
</protein>
<evidence type="ECO:0000313" key="1">
    <source>
        <dbReference type="EMBL" id="OWZ23234.1"/>
    </source>
</evidence>
<dbReference type="AlphaFoldDB" id="A0A225WZ98"/>
<dbReference type="Proteomes" id="UP000198211">
    <property type="component" value="Unassembled WGS sequence"/>
</dbReference>
<comment type="caution">
    <text evidence="1">The sequence shown here is derived from an EMBL/GenBank/DDBJ whole genome shotgun (WGS) entry which is preliminary data.</text>
</comment>
<dbReference type="OrthoDB" id="6022633at2759"/>
<sequence>MVRSEAISSEYFQIRKLLWDELKLNVISSEEGELRSAIGNHLIEGNEELRQELAVLVEILTEFQQQNDDIRIYTNIPTMQPLPHLKTPKYLTTSFQLQ</sequence>
<proteinExistence type="predicted"/>
<accession>A0A225WZ98</accession>
<reference evidence="2" key="1">
    <citation type="submission" date="2017-03" db="EMBL/GenBank/DDBJ databases">
        <title>Phytopthora megakarya and P. palmivora, two closely related causual agents of cacao black pod achieved similar genome size and gene model numbers by different mechanisms.</title>
        <authorList>
            <person name="Ali S."/>
            <person name="Shao J."/>
            <person name="Larry D.J."/>
            <person name="Kronmiller B."/>
            <person name="Shen D."/>
            <person name="Strem M.D."/>
            <person name="Melnick R.L."/>
            <person name="Guiltinan M.J."/>
            <person name="Tyler B.M."/>
            <person name="Meinhardt L.W."/>
            <person name="Bailey B.A."/>
        </authorList>
    </citation>
    <scope>NUCLEOTIDE SEQUENCE [LARGE SCALE GENOMIC DNA]</scope>
    <source>
        <strain evidence="2">zdho120</strain>
    </source>
</reference>
<dbReference type="EMBL" id="NBNE01000076">
    <property type="protein sequence ID" value="OWZ23234.1"/>
    <property type="molecule type" value="Genomic_DNA"/>
</dbReference>
<gene>
    <name evidence="1" type="ORF">PHMEG_0001897</name>
</gene>
<evidence type="ECO:0000313" key="2">
    <source>
        <dbReference type="Proteomes" id="UP000198211"/>
    </source>
</evidence>
<name>A0A225WZ98_9STRA</name>
<keyword evidence="2" id="KW-1185">Reference proteome</keyword>
<dbReference type="InterPro" id="IPR031367">
    <property type="entry name" value="CCDC24"/>
</dbReference>
<organism evidence="1 2">
    <name type="scientific">Phytophthora megakarya</name>
    <dbReference type="NCBI Taxonomy" id="4795"/>
    <lineage>
        <taxon>Eukaryota</taxon>
        <taxon>Sar</taxon>
        <taxon>Stramenopiles</taxon>
        <taxon>Oomycota</taxon>
        <taxon>Peronosporomycetes</taxon>
        <taxon>Peronosporales</taxon>
        <taxon>Peronosporaceae</taxon>
        <taxon>Phytophthora</taxon>
    </lineage>
</organism>